<gene>
    <name evidence="1" type="ORF">LFW2832_00165</name>
</gene>
<dbReference type="EMBL" id="CABMJJ010000004">
    <property type="protein sequence ID" value="VVC03046.1"/>
    <property type="molecule type" value="Genomic_DNA"/>
</dbReference>
<evidence type="ECO:0008006" key="3">
    <source>
        <dbReference type="Google" id="ProtNLM"/>
    </source>
</evidence>
<comment type="caution">
    <text evidence="1">The sequence shown here is derived from an EMBL/GenBank/DDBJ whole genome shotgun (WGS) entry which is preliminary data.</text>
</comment>
<dbReference type="Proteomes" id="UP000789941">
    <property type="component" value="Unassembled WGS sequence"/>
</dbReference>
<evidence type="ECO:0000313" key="2">
    <source>
        <dbReference type="Proteomes" id="UP000789941"/>
    </source>
</evidence>
<reference evidence="1 2" key="1">
    <citation type="submission" date="2019-08" db="EMBL/GenBank/DDBJ databases">
        <authorList>
            <person name="Vazquez-Campos X."/>
        </authorList>
    </citation>
    <scope>NUCLEOTIDE SEQUENCE [LARGE SCALE GENOMIC DNA]</scope>
    <source>
        <strain evidence="1">LFW-283_2</strain>
    </source>
</reference>
<dbReference type="Gene3D" id="3.90.1720.10">
    <property type="entry name" value="endopeptidase domain like (from Nostoc punctiforme)"/>
    <property type="match status" value="1"/>
</dbReference>
<proteinExistence type="predicted"/>
<organism evidence="1 2">
    <name type="scientific">Candidatus Bilamarchaeum dharawalense</name>
    <dbReference type="NCBI Taxonomy" id="2885759"/>
    <lineage>
        <taxon>Archaea</taxon>
        <taxon>Candidatus Micrarchaeota</taxon>
        <taxon>Candidatus Micrarchaeia</taxon>
        <taxon>Candidatus Anstonellales</taxon>
        <taxon>Candidatus Bilamarchaeaceae</taxon>
        <taxon>Candidatus Bilamarchaeum</taxon>
    </lineage>
</organism>
<protein>
    <recommendedName>
        <fullName evidence="3">NlpC/P60 family protein</fullName>
    </recommendedName>
</protein>
<sequence length="200" mass="22754">MALNHLVPSLRNAIDRAEDKGVILLEREAVLALPINPSLREELHRVWGMPYVKGAETAYRGFDCSGFAWWVCDATPAQKQENKDFHRASSQYFIRQGTKRLVSDYFEGKRNQEVYPLVLAIVEKAFDHSVVLYGTTTIGDNRYFIIGQSGQYRGIGHDDQSVSVALVREDVFMKKFGAYQVYIPQLARDLAKKQEPIALK</sequence>
<dbReference type="AlphaFoldDB" id="A0A5E4LT55"/>
<accession>A0A5E4LT55</accession>
<evidence type="ECO:0000313" key="1">
    <source>
        <dbReference type="EMBL" id="VVC03046.1"/>
    </source>
</evidence>
<name>A0A5E4LT55_9ARCH</name>